<proteinExistence type="predicted"/>
<sequence length="127" mass="14210">MWQWGWRRSISSLDANVVAELALIILPLPKGASRSMLSDAGKVPVGSRRFSQSGGLREEWARSSCLHGRQKDVRETNEVLWIQVVRWVLLQHQTILLAPKNVVVLCAVVEEFVRLGSACVSKFVNVS</sequence>
<gene>
    <name evidence="2" type="ORF">B296_00004300</name>
</gene>
<feature type="chain" id="PRO_5019340649" evidence="1">
    <location>
        <begin position="20"/>
        <end position="127"/>
    </location>
</feature>
<reference evidence="2 3" key="1">
    <citation type="journal article" date="2014" name="Agronomy (Basel)">
        <title>A Draft Genome Sequence for Ensete ventricosum, the Drought-Tolerant Tree Against Hunger.</title>
        <authorList>
            <person name="Harrison J."/>
            <person name="Moore K.A."/>
            <person name="Paszkiewicz K."/>
            <person name="Jones T."/>
            <person name="Grant M."/>
            <person name="Ambacheew D."/>
            <person name="Muzemil S."/>
            <person name="Studholme D.J."/>
        </authorList>
    </citation>
    <scope>NUCLEOTIDE SEQUENCE [LARGE SCALE GENOMIC DNA]</scope>
</reference>
<dbReference type="AlphaFoldDB" id="A0A427B673"/>
<organism evidence="2 3">
    <name type="scientific">Ensete ventricosum</name>
    <name type="common">Abyssinian banana</name>
    <name type="synonym">Musa ensete</name>
    <dbReference type="NCBI Taxonomy" id="4639"/>
    <lineage>
        <taxon>Eukaryota</taxon>
        <taxon>Viridiplantae</taxon>
        <taxon>Streptophyta</taxon>
        <taxon>Embryophyta</taxon>
        <taxon>Tracheophyta</taxon>
        <taxon>Spermatophyta</taxon>
        <taxon>Magnoliopsida</taxon>
        <taxon>Liliopsida</taxon>
        <taxon>Zingiberales</taxon>
        <taxon>Musaceae</taxon>
        <taxon>Ensete</taxon>
    </lineage>
</organism>
<keyword evidence="1" id="KW-0732">Signal</keyword>
<dbReference type="Proteomes" id="UP000287651">
    <property type="component" value="Unassembled WGS sequence"/>
</dbReference>
<protein>
    <submittedName>
        <fullName evidence="2">Uncharacterized protein</fullName>
    </submittedName>
</protein>
<evidence type="ECO:0000256" key="1">
    <source>
        <dbReference type="SAM" id="SignalP"/>
    </source>
</evidence>
<comment type="caution">
    <text evidence="2">The sequence shown here is derived from an EMBL/GenBank/DDBJ whole genome shotgun (WGS) entry which is preliminary data.</text>
</comment>
<evidence type="ECO:0000313" key="3">
    <source>
        <dbReference type="Proteomes" id="UP000287651"/>
    </source>
</evidence>
<evidence type="ECO:0000313" key="2">
    <source>
        <dbReference type="EMBL" id="RRT83946.1"/>
    </source>
</evidence>
<name>A0A427B673_ENSVE</name>
<accession>A0A427B673</accession>
<dbReference type="EMBL" id="AMZH03000404">
    <property type="protein sequence ID" value="RRT83946.1"/>
    <property type="molecule type" value="Genomic_DNA"/>
</dbReference>
<feature type="signal peptide" evidence="1">
    <location>
        <begin position="1"/>
        <end position="19"/>
    </location>
</feature>